<reference evidence="2" key="1">
    <citation type="submission" date="2011-02" db="EMBL/GenBank/DDBJ databases">
        <title>The genome of the leaf-cutting ant Acromyrmex echinatior suggests key adaptations to social evolution and fungus farming.</title>
        <authorList>
            <person name="Nygaard S."/>
            <person name="Zhang G."/>
        </authorList>
    </citation>
    <scope>NUCLEOTIDE SEQUENCE</scope>
</reference>
<dbReference type="EMBL" id="GL887532">
    <property type="protein sequence ID" value="EGI70882.1"/>
    <property type="molecule type" value="Genomic_DNA"/>
</dbReference>
<feature type="signal peptide" evidence="1">
    <location>
        <begin position="1"/>
        <end position="41"/>
    </location>
</feature>
<organism evidence="3">
    <name type="scientific">Acromyrmex echinatior</name>
    <name type="common">Panamanian leafcutter ant</name>
    <name type="synonym">Acromyrmex octospinosus echinatior</name>
    <dbReference type="NCBI Taxonomy" id="103372"/>
    <lineage>
        <taxon>Eukaryota</taxon>
        <taxon>Metazoa</taxon>
        <taxon>Ecdysozoa</taxon>
        <taxon>Arthropoda</taxon>
        <taxon>Hexapoda</taxon>
        <taxon>Insecta</taxon>
        <taxon>Pterygota</taxon>
        <taxon>Neoptera</taxon>
        <taxon>Endopterygota</taxon>
        <taxon>Hymenoptera</taxon>
        <taxon>Apocrita</taxon>
        <taxon>Aculeata</taxon>
        <taxon>Formicoidea</taxon>
        <taxon>Formicidae</taxon>
        <taxon>Myrmicinae</taxon>
        <taxon>Acromyrmex</taxon>
    </lineage>
</organism>
<dbReference type="InParanoid" id="F4W4I7"/>
<keyword evidence="3" id="KW-1185">Reference proteome</keyword>
<dbReference type="Proteomes" id="UP000007755">
    <property type="component" value="Unassembled WGS sequence"/>
</dbReference>
<accession>F4W4I7</accession>
<gene>
    <name evidence="2" type="ORF">G5I_00308</name>
</gene>
<proteinExistence type="predicted"/>
<evidence type="ECO:0000256" key="1">
    <source>
        <dbReference type="SAM" id="SignalP"/>
    </source>
</evidence>
<sequence length="132" mass="14727">MAPFNMAGVSALVAPGPAVAASAAHLLPLLLLLICPRGTQAEQDEPSSVIRQSKLNYFLEARPTNATVHSRSKLIYCRRESIVLLADDAIAERTDETLPKTRKLTFIRFHCTLADISREPMRNQKWTKSKLR</sequence>
<evidence type="ECO:0000313" key="2">
    <source>
        <dbReference type="EMBL" id="EGI70882.1"/>
    </source>
</evidence>
<evidence type="ECO:0000313" key="3">
    <source>
        <dbReference type="Proteomes" id="UP000007755"/>
    </source>
</evidence>
<protein>
    <recommendedName>
        <fullName evidence="4">Semaphorin-1A</fullName>
    </recommendedName>
</protein>
<dbReference type="AlphaFoldDB" id="F4W4I7"/>
<evidence type="ECO:0008006" key="4">
    <source>
        <dbReference type="Google" id="ProtNLM"/>
    </source>
</evidence>
<feature type="chain" id="PRO_5003320214" description="Semaphorin-1A" evidence="1">
    <location>
        <begin position="42"/>
        <end position="132"/>
    </location>
</feature>
<keyword evidence="1" id="KW-0732">Signal</keyword>
<name>F4W4I7_ACREC</name>